<keyword evidence="2" id="KW-1185">Reference proteome</keyword>
<protein>
    <submittedName>
        <fullName evidence="1">Uncharacterized protein</fullName>
    </submittedName>
</protein>
<comment type="caution">
    <text evidence="1">The sequence shown here is derived from an EMBL/GenBank/DDBJ whole genome shotgun (WGS) entry which is preliminary data.</text>
</comment>
<organism evidence="1 2">
    <name type="scientific">Splendidivirga corallicola</name>
    <dbReference type="NCBI Taxonomy" id="3051826"/>
    <lineage>
        <taxon>Bacteria</taxon>
        <taxon>Pseudomonadati</taxon>
        <taxon>Bacteroidota</taxon>
        <taxon>Cytophagia</taxon>
        <taxon>Cytophagales</taxon>
        <taxon>Splendidivirgaceae</taxon>
        <taxon>Splendidivirga</taxon>
    </lineage>
</organism>
<evidence type="ECO:0000313" key="2">
    <source>
        <dbReference type="Proteomes" id="UP001172082"/>
    </source>
</evidence>
<name>A0ABT8KKP9_9BACT</name>
<reference evidence="1" key="1">
    <citation type="submission" date="2023-06" db="EMBL/GenBank/DDBJ databases">
        <title>Genomic of Parafulvivirga corallium.</title>
        <authorList>
            <person name="Wang G."/>
        </authorList>
    </citation>
    <scope>NUCLEOTIDE SEQUENCE</scope>
    <source>
        <strain evidence="1">BMA10</strain>
    </source>
</reference>
<gene>
    <name evidence="1" type="ORF">QQ008_02275</name>
</gene>
<evidence type="ECO:0000313" key="1">
    <source>
        <dbReference type="EMBL" id="MDN5200160.1"/>
    </source>
</evidence>
<proteinExistence type="predicted"/>
<dbReference type="Proteomes" id="UP001172082">
    <property type="component" value="Unassembled WGS sequence"/>
</dbReference>
<dbReference type="EMBL" id="JAUJEA010000001">
    <property type="protein sequence ID" value="MDN5200160.1"/>
    <property type="molecule type" value="Genomic_DNA"/>
</dbReference>
<accession>A0ABT8KKP9</accession>
<dbReference type="RefSeq" id="WP_346750186.1">
    <property type="nucleotide sequence ID" value="NZ_JAUJEA010000001.1"/>
</dbReference>
<sequence length="95" mass="10803">MKISGNHLELQNRLRLKTERITNDHKVKMKTCSEFVQLKSQAGSGSYFRIVELYISIGTSEQLVIDFQTDEKDASIANRLGNDLTSMVKNKIKSL</sequence>